<evidence type="ECO:0000256" key="3">
    <source>
        <dbReference type="ARBA" id="ARBA00022473"/>
    </source>
</evidence>
<dbReference type="InterPro" id="IPR001111">
    <property type="entry name" value="TGF-b_propeptide"/>
</dbReference>
<name>A0A166GC46_9BILA</name>
<keyword evidence="8" id="KW-1015">Disulfide bond</keyword>
<dbReference type="FunFam" id="2.10.90.10:FF:000026">
    <property type="entry name" value="Nodal homolog 3-A"/>
    <property type="match status" value="1"/>
</dbReference>
<protein>
    <submittedName>
        <fullName evidence="13">Nodal</fullName>
    </submittedName>
</protein>
<evidence type="ECO:0000256" key="7">
    <source>
        <dbReference type="ARBA" id="ARBA00023030"/>
    </source>
</evidence>
<feature type="domain" description="TGF-beta family profile" evidence="12">
    <location>
        <begin position="143"/>
        <end position="262"/>
    </location>
</feature>
<sequence length="262" mass="30288">KLNLAELRMRNENHEPGSDRNDTYRIRVTVIANGAKTRKSVHKMSSSRVTSDGYKVLDVTELIRKHITGNHSNTLIELTVKRQKVRKARRKSRAVNVAGLETSKEALMVVFSEDRDFFMQYQSTEGSPQLSGRRIKRTIKKYRRRKGKKKNRTDKKPKNGAPCSKQDFFVDFNEIGWGKWIVYPKRFNAKVCSGDCPSPVDQHFHPTNHAVMQSLMRLKNPTVQMPCCVPTKLSALSMLYYEYDEIVVRHHEDMVVDQCGCR</sequence>
<evidence type="ECO:0000256" key="6">
    <source>
        <dbReference type="ARBA" id="ARBA00022729"/>
    </source>
</evidence>
<accession>A0A166GC46</accession>
<dbReference type="Pfam" id="PF00019">
    <property type="entry name" value="TGF_beta"/>
    <property type="match status" value="1"/>
</dbReference>
<keyword evidence="9" id="KW-0325">Glycoprotein</keyword>
<dbReference type="InterPro" id="IPR029034">
    <property type="entry name" value="Cystine-knot_cytokine"/>
</dbReference>
<dbReference type="PROSITE" id="PS51362">
    <property type="entry name" value="TGF_BETA_2"/>
    <property type="match status" value="1"/>
</dbReference>
<organism evidence="13">
    <name type="scientific">Novocrania anomala</name>
    <dbReference type="NCBI Taxonomy" id="317945"/>
    <lineage>
        <taxon>Eukaryota</taxon>
        <taxon>Metazoa</taxon>
        <taxon>Spiralia</taxon>
        <taxon>Lophotrochozoa</taxon>
        <taxon>Brachiopoda</taxon>
        <taxon>Craniiformea</taxon>
        <taxon>Craniata</taxon>
        <taxon>Craniida</taxon>
        <taxon>Cranioidea</taxon>
        <taxon>Craniidae</taxon>
        <taxon>Novocrania</taxon>
    </lineage>
</organism>
<feature type="region of interest" description="Disordered" evidence="11">
    <location>
        <begin position="140"/>
        <end position="162"/>
    </location>
</feature>
<comment type="subcellular location">
    <subcellularLocation>
        <location evidence="1">Secreted</location>
    </subcellularLocation>
</comment>
<dbReference type="PANTHER" id="PTHR11848:SF302">
    <property type="entry name" value="TGF-BETA FAMILY PROFILE DOMAIN-CONTAINING PROTEIN"/>
    <property type="match status" value="1"/>
</dbReference>
<keyword evidence="7 10" id="KW-0339">Growth factor</keyword>
<evidence type="ECO:0000256" key="1">
    <source>
        <dbReference type="ARBA" id="ARBA00004613"/>
    </source>
</evidence>
<evidence type="ECO:0000313" key="13">
    <source>
        <dbReference type="EMBL" id="ANA06982.1"/>
    </source>
</evidence>
<evidence type="ECO:0000259" key="12">
    <source>
        <dbReference type="PROSITE" id="PS51362"/>
    </source>
</evidence>
<dbReference type="InterPro" id="IPR001839">
    <property type="entry name" value="TGF-b_C"/>
</dbReference>
<keyword evidence="3" id="KW-0217">Developmental protein</keyword>
<evidence type="ECO:0000256" key="9">
    <source>
        <dbReference type="ARBA" id="ARBA00023180"/>
    </source>
</evidence>
<dbReference type="GO" id="GO:0008083">
    <property type="term" value="F:growth factor activity"/>
    <property type="evidence" value="ECO:0007669"/>
    <property type="project" value="UniProtKB-KW"/>
</dbReference>
<keyword evidence="4" id="KW-0964">Secreted</keyword>
<keyword evidence="6" id="KW-0732">Signal</keyword>
<evidence type="ECO:0000256" key="4">
    <source>
        <dbReference type="ARBA" id="ARBA00022525"/>
    </source>
</evidence>
<feature type="compositionally biased region" description="Basic residues" evidence="11">
    <location>
        <begin position="140"/>
        <end position="155"/>
    </location>
</feature>
<evidence type="ECO:0000256" key="2">
    <source>
        <dbReference type="ARBA" id="ARBA00006656"/>
    </source>
</evidence>
<dbReference type="AlphaFoldDB" id="A0A166GC46"/>
<dbReference type="Gene3D" id="2.10.90.10">
    <property type="entry name" value="Cystine-knot cytokines"/>
    <property type="match status" value="1"/>
</dbReference>
<evidence type="ECO:0000256" key="11">
    <source>
        <dbReference type="SAM" id="MobiDB-lite"/>
    </source>
</evidence>
<dbReference type="InterPro" id="IPR017948">
    <property type="entry name" value="TGFb_CS"/>
</dbReference>
<dbReference type="InterPro" id="IPR015615">
    <property type="entry name" value="TGF-beta-rel"/>
</dbReference>
<evidence type="ECO:0000256" key="5">
    <source>
        <dbReference type="ARBA" id="ARBA00022685"/>
    </source>
</evidence>
<evidence type="ECO:0000256" key="8">
    <source>
        <dbReference type="ARBA" id="ARBA00023157"/>
    </source>
</evidence>
<reference evidence="13" key="1">
    <citation type="submission" date="2016-03" db="EMBL/GenBank/DDBJ databases">
        <title>Embryonic chirality and the evolution of spiralian left-right asymmetries.</title>
        <authorList>
            <person name="Martin-Duran J.M."/>
            <person name="Vellutini B.C."/>
            <person name="Hejnol A."/>
        </authorList>
    </citation>
    <scope>NUCLEOTIDE SEQUENCE</scope>
</reference>
<dbReference type="CDD" id="cd13759">
    <property type="entry name" value="TGF_beta_NODAL"/>
    <property type="match status" value="1"/>
</dbReference>
<dbReference type="EMBL" id="KU885446">
    <property type="protein sequence ID" value="ANA06982.1"/>
    <property type="molecule type" value="mRNA"/>
</dbReference>
<dbReference type="Pfam" id="PF00688">
    <property type="entry name" value="TGFb_propeptide"/>
    <property type="match status" value="1"/>
</dbReference>
<dbReference type="GO" id="GO:0005125">
    <property type="term" value="F:cytokine activity"/>
    <property type="evidence" value="ECO:0007669"/>
    <property type="project" value="TreeGrafter"/>
</dbReference>
<dbReference type="PROSITE" id="PS00250">
    <property type="entry name" value="TGF_BETA_1"/>
    <property type="match status" value="1"/>
</dbReference>
<dbReference type="SUPFAM" id="SSF57501">
    <property type="entry name" value="Cystine-knot cytokines"/>
    <property type="match status" value="1"/>
</dbReference>
<dbReference type="GO" id="GO:0005615">
    <property type="term" value="C:extracellular space"/>
    <property type="evidence" value="ECO:0007669"/>
    <property type="project" value="TreeGrafter"/>
</dbReference>
<comment type="similarity">
    <text evidence="2 10">Belongs to the TGF-beta family.</text>
</comment>
<proteinExistence type="evidence at transcript level"/>
<keyword evidence="5" id="KW-0165">Cleavage on pair of basic residues</keyword>
<feature type="non-terminal residue" evidence="13">
    <location>
        <position position="1"/>
    </location>
</feature>
<dbReference type="PANTHER" id="PTHR11848">
    <property type="entry name" value="TGF-BETA FAMILY"/>
    <property type="match status" value="1"/>
</dbReference>
<dbReference type="SMART" id="SM00204">
    <property type="entry name" value="TGFB"/>
    <property type="match status" value="1"/>
</dbReference>
<evidence type="ECO:0000256" key="10">
    <source>
        <dbReference type="RuleBase" id="RU000354"/>
    </source>
</evidence>